<dbReference type="EMBL" id="HBUF01314737">
    <property type="protein sequence ID" value="CAG6693845.1"/>
    <property type="molecule type" value="Transcribed_RNA"/>
</dbReference>
<reference evidence="1" key="1">
    <citation type="submission" date="2021-05" db="EMBL/GenBank/DDBJ databases">
        <authorList>
            <person name="Alioto T."/>
            <person name="Alioto T."/>
            <person name="Gomez Garrido J."/>
        </authorList>
    </citation>
    <scope>NUCLEOTIDE SEQUENCE</scope>
</reference>
<proteinExistence type="predicted"/>
<evidence type="ECO:0000313" key="1">
    <source>
        <dbReference type="EMBL" id="CAG6693842.1"/>
    </source>
</evidence>
<accession>A0A8D8XEA5</accession>
<dbReference type="EMBL" id="HBUF01314735">
    <property type="protein sequence ID" value="CAG6693843.1"/>
    <property type="molecule type" value="Transcribed_RNA"/>
</dbReference>
<name>A0A8D8XEA5_9HEMI</name>
<dbReference type="AlphaFoldDB" id="A0A8D8XEA5"/>
<dbReference type="EMBL" id="HBUF01314736">
    <property type="protein sequence ID" value="CAG6693844.1"/>
    <property type="molecule type" value="Transcribed_RNA"/>
</dbReference>
<organism evidence="1">
    <name type="scientific">Cacopsylla melanoneura</name>
    <dbReference type="NCBI Taxonomy" id="428564"/>
    <lineage>
        <taxon>Eukaryota</taxon>
        <taxon>Metazoa</taxon>
        <taxon>Ecdysozoa</taxon>
        <taxon>Arthropoda</taxon>
        <taxon>Hexapoda</taxon>
        <taxon>Insecta</taxon>
        <taxon>Pterygota</taxon>
        <taxon>Neoptera</taxon>
        <taxon>Paraneoptera</taxon>
        <taxon>Hemiptera</taxon>
        <taxon>Sternorrhyncha</taxon>
        <taxon>Psylloidea</taxon>
        <taxon>Psyllidae</taxon>
        <taxon>Psyllinae</taxon>
        <taxon>Cacopsylla</taxon>
    </lineage>
</organism>
<protein>
    <submittedName>
        <fullName evidence="1">Uncharacterized protein</fullName>
    </submittedName>
</protein>
<sequence length="114" mass="12266">MWFGGGGGPECRAGTCQFYSFITSIHTLWNTITYIVDGDTFLACVTLELISTAFCSLGATIHWFGLGGGCGSGGRGGRRRKSGGGGNHLLYEVVQWLPESSQFCLVLIQSDLFF</sequence>
<dbReference type="EMBL" id="HBUF01314734">
    <property type="protein sequence ID" value="CAG6693842.1"/>
    <property type="molecule type" value="Transcribed_RNA"/>
</dbReference>